<organism evidence="2 3">
    <name type="scientific">Candidatus Neoehrlichia procyonis str. RAC413</name>
    <dbReference type="NCBI Taxonomy" id="1359163"/>
    <lineage>
        <taxon>Bacteria</taxon>
        <taxon>Pseudomonadati</taxon>
        <taxon>Pseudomonadota</taxon>
        <taxon>Alphaproteobacteria</taxon>
        <taxon>Rickettsiales</taxon>
        <taxon>Anaplasmataceae</taxon>
        <taxon>Candidatus Neoehrlichia</taxon>
    </lineage>
</organism>
<dbReference type="Proteomes" id="UP000033562">
    <property type="component" value="Unassembled WGS sequence"/>
</dbReference>
<dbReference type="AlphaFoldDB" id="A0A0F3NMS2"/>
<evidence type="ECO:0000313" key="2">
    <source>
        <dbReference type="EMBL" id="KJV69355.1"/>
    </source>
</evidence>
<dbReference type="STRING" id="1359163.NLO413_0744"/>
<protein>
    <submittedName>
        <fullName evidence="2">Uncharacterized protein</fullName>
    </submittedName>
</protein>
<reference evidence="2 3" key="1">
    <citation type="submission" date="2015-02" db="EMBL/GenBank/DDBJ databases">
        <title>Genome Sequencing of Rickettsiales.</title>
        <authorList>
            <person name="Daugherty S.C."/>
            <person name="Su Q."/>
            <person name="Abolude K."/>
            <person name="Beier-Sexton M."/>
            <person name="Carlyon J.A."/>
            <person name="Carter R."/>
            <person name="Day N.P."/>
            <person name="Dumler S.J."/>
            <person name="Dyachenko V."/>
            <person name="Godinez A."/>
            <person name="Kurtti T.J."/>
            <person name="Lichay M."/>
            <person name="Mullins K.E."/>
            <person name="Ott S."/>
            <person name="Pappas-Brown V."/>
            <person name="Paris D.H."/>
            <person name="Patel P."/>
            <person name="Richards A.L."/>
            <person name="Sadzewicz L."/>
            <person name="Sears K."/>
            <person name="Seidman D."/>
            <person name="Sengamalay N."/>
            <person name="Stenos J."/>
            <person name="Tallon L.J."/>
            <person name="Vincent G."/>
            <person name="Fraser C.M."/>
            <person name="Munderloh U."/>
            <person name="Dunning-Hotopp J.C."/>
        </authorList>
    </citation>
    <scope>NUCLEOTIDE SEQUENCE [LARGE SCALE GENOMIC DNA]</scope>
    <source>
        <strain evidence="2 3">RAC413</strain>
    </source>
</reference>
<keyword evidence="1" id="KW-1133">Transmembrane helix</keyword>
<accession>A0A0F3NMS2</accession>
<comment type="caution">
    <text evidence="2">The sequence shown here is derived from an EMBL/GenBank/DDBJ whole genome shotgun (WGS) entry which is preliminary data.</text>
</comment>
<name>A0A0F3NMS2_9RICK</name>
<keyword evidence="1" id="KW-0812">Transmembrane</keyword>
<feature type="transmembrane region" description="Helical" evidence="1">
    <location>
        <begin position="7"/>
        <end position="25"/>
    </location>
</feature>
<feature type="transmembrane region" description="Helical" evidence="1">
    <location>
        <begin position="50"/>
        <end position="71"/>
    </location>
</feature>
<sequence>MKVTTNIIYKILACIFLITFFSVITKKTVTVFFKKSDITSYEDSNYVKNILIGCLNVVFSCIIYMLILIYCNIKLMLLLISITNEKKLNHFIFFESFQSKIMPLLLNTYITSLHSVIDKSRLTKSQKLHIMDNNVYAKLQESLKIIHSFYYHTELCK</sequence>
<evidence type="ECO:0000256" key="1">
    <source>
        <dbReference type="SAM" id="Phobius"/>
    </source>
</evidence>
<proteinExistence type="predicted"/>
<gene>
    <name evidence="2" type="ORF">NLO413_0744</name>
</gene>
<evidence type="ECO:0000313" key="3">
    <source>
        <dbReference type="Proteomes" id="UP000033562"/>
    </source>
</evidence>
<dbReference type="EMBL" id="LANX01000001">
    <property type="protein sequence ID" value="KJV69355.1"/>
    <property type="molecule type" value="Genomic_DNA"/>
</dbReference>
<keyword evidence="1" id="KW-0472">Membrane</keyword>
<keyword evidence="3" id="KW-1185">Reference proteome</keyword>